<dbReference type="EMBL" id="LR796852">
    <property type="protein sequence ID" value="CAB4169872.1"/>
    <property type="molecule type" value="Genomic_DNA"/>
</dbReference>
<reference evidence="1" key="1">
    <citation type="submission" date="2020-05" db="EMBL/GenBank/DDBJ databases">
        <authorList>
            <person name="Chiriac C."/>
            <person name="Salcher M."/>
            <person name="Ghai R."/>
            <person name="Kavagutti S V."/>
        </authorList>
    </citation>
    <scope>NUCLEOTIDE SEQUENCE</scope>
</reference>
<organism evidence="1">
    <name type="scientific">uncultured Caudovirales phage</name>
    <dbReference type="NCBI Taxonomy" id="2100421"/>
    <lineage>
        <taxon>Viruses</taxon>
        <taxon>Duplodnaviria</taxon>
        <taxon>Heunggongvirae</taxon>
        <taxon>Uroviricota</taxon>
        <taxon>Caudoviricetes</taxon>
        <taxon>Peduoviridae</taxon>
        <taxon>Maltschvirus</taxon>
        <taxon>Maltschvirus maltsch</taxon>
    </lineage>
</organism>
<gene>
    <name evidence="1" type="ORF">UFOVP901_12</name>
</gene>
<proteinExistence type="predicted"/>
<dbReference type="GO" id="GO:0003676">
    <property type="term" value="F:nucleic acid binding"/>
    <property type="evidence" value="ECO:0007669"/>
    <property type="project" value="InterPro"/>
</dbReference>
<sequence length="110" mass="11901">MQKNFTAIHNKLQNQILLALSKQNLGMFWANATGAGTSPSGEWIRYGLIGSSDIIGVLNSGRAIFIEVKTGKATQSPQQLKFEAAIKARNGLYFVAKSVESVLVFVKSNA</sequence>
<name>A0A6J5PFF5_9CAUD</name>
<dbReference type="Gene3D" id="3.40.1350.10">
    <property type="match status" value="1"/>
</dbReference>
<accession>A0A6J5PFF5</accession>
<protein>
    <submittedName>
        <fullName evidence="1">VRR-NUC domain containing protein</fullName>
    </submittedName>
</protein>
<evidence type="ECO:0000313" key="1">
    <source>
        <dbReference type="EMBL" id="CAB4169872.1"/>
    </source>
</evidence>
<dbReference type="InterPro" id="IPR011856">
    <property type="entry name" value="tRNA_endonuc-like_dom_sf"/>
</dbReference>